<sequence>MEFELWVRIIKENISKKQVDPWNINISDIANEYLETIKELRKFDIRLSADVVLVASILLRMKSEILYGECENAFDEDEEEVEESIEDDGRDEEYGEEIISVPTMADEPKATEKPKQTTVTLDGLITTLQSELNKIKSKKPRKKRTQSPGTIATNLNNLIEEMVEEDDISDIMDYIILELENSEQGTFIFQEKFDTREKVIKNFLPSLYLANDGKIDLLQEELFKELRIQLKSKE</sequence>
<gene>
    <name evidence="1" type="ordered locus">Mvol_1181</name>
</gene>
<dbReference type="Proteomes" id="UP000007722">
    <property type="component" value="Chromosome"/>
</dbReference>
<dbReference type="eggNOG" id="arCOG02610">
    <property type="taxonomic scope" value="Archaea"/>
</dbReference>
<dbReference type="OrthoDB" id="53244at2157"/>
<dbReference type="Pfam" id="PF02616">
    <property type="entry name" value="SMC_ScpA"/>
    <property type="match status" value="1"/>
</dbReference>
<dbReference type="HOGENOM" id="CLU_070251_1_1_2"/>
<evidence type="ECO:0000313" key="1">
    <source>
        <dbReference type="EMBL" id="ADI36838.1"/>
    </source>
</evidence>
<dbReference type="STRING" id="456320.Mvol_1181"/>
<keyword evidence="2" id="KW-1185">Reference proteome</keyword>
<accession>D7DUM8</accession>
<protein>
    <submittedName>
        <fullName evidence="1">Chromosome segregation and condensation protein ScpA</fullName>
    </submittedName>
</protein>
<proteinExistence type="predicted"/>
<evidence type="ECO:0000313" key="2">
    <source>
        <dbReference type="Proteomes" id="UP000007722"/>
    </source>
</evidence>
<dbReference type="Gene3D" id="1.10.10.580">
    <property type="entry name" value="Structural maintenance of chromosome 1. Chain E"/>
    <property type="match status" value="1"/>
</dbReference>
<dbReference type="InterPro" id="IPR003768">
    <property type="entry name" value="ScpA"/>
</dbReference>
<dbReference type="InParanoid" id="D7DUM8"/>
<dbReference type="Gene3D" id="6.10.250.2410">
    <property type="match status" value="1"/>
</dbReference>
<dbReference type="PANTHER" id="PTHR33969">
    <property type="entry name" value="SEGREGATION AND CONDENSATION PROTEIN A"/>
    <property type="match status" value="1"/>
</dbReference>
<name>D7DUM8_METV3</name>
<dbReference type="PANTHER" id="PTHR33969:SF2">
    <property type="entry name" value="SEGREGATION AND CONDENSATION PROTEIN A"/>
    <property type="match status" value="1"/>
</dbReference>
<dbReference type="KEGG" id="mvo:Mvol_1181"/>
<dbReference type="InterPro" id="IPR023093">
    <property type="entry name" value="ScpA-like_C"/>
</dbReference>
<dbReference type="EMBL" id="CP002057">
    <property type="protein sequence ID" value="ADI36838.1"/>
    <property type="molecule type" value="Genomic_DNA"/>
</dbReference>
<dbReference type="AlphaFoldDB" id="D7DUM8"/>
<reference evidence="1 2" key="1">
    <citation type="submission" date="2010-05" db="EMBL/GenBank/DDBJ databases">
        <title>Complete sequence of Methanococcus voltae A3.</title>
        <authorList>
            <consortium name="US DOE Joint Genome Institute"/>
            <person name="Lucas S."/>
            <person name="Copeland A."/>
            <person name="Lapidus A."/>
            <person name="Cheng J.-F."/>
            <person name="Bruce D."/>
            <person name="Goodwin L."/>
            <person name="Pitluck S."/>
            <person name="Lowry S."/>
            <person name="Clum A."/>
            <person name="Land M."/>
            <person name="Hauser L."/>
            <person name="Kyrpides N."/>
            <person name="Mikhailova N."/>
            <person name="Whitman W.B."/>
            <person name="Woyke T."/>
        </authorList>
    </citation>
    <scope>NUCLEOTIDE SEQUENCE [LARGE SCALE GENOMIC DNA]</scope>
    <source>
        <strain evidence="2">ATCC BAA-1334 / A3</strain>
    </source>
</reference>
<organism evidence="1 2">
    <name type="scientific">Methanococcus voltae (strain ATCC BAA-1334 / A3)</name>
    <dbReference type="NCBI Taxonomy" id="456320"/>
    <lineage>
        <taxon>Archaea</taxon>
        <taxon>Methanobacteriati</taxon>
        <taxon>Methanobacteriota</taxon>
        <taxon>Methanomada group</taxon>
        <taxon>Methanococci</taxon>
        <taxon>Methanococcales</taxon>
        <taxon>Methanococcaceae</taxon>
        <taxon>Methanococcus</taxon>
    </lineage>
</organism>